<keyword evidence="6" id="KW-1185">Reference proteome</keyword>
<keyword evidence="4" id="KW-0175">Coiled coil</keyword>
<dbReference type="Gene3D" id="3.40.50.300">
    <property type="entry name" value="P-loop containing nucleotide triphosphate hydrolases"/>
    <property type="match status" value="1"/>
</dbReference>
<evidence type="ECO:0000313" key="5">
    <source>
        <dbReference type="Ensembl" id="ENSSPUP00000016482.1"/>
    </source>
</evidence>
<name>A0A8D0HAB1_SPHPU</name>
<dbReference type="SMART" id="SM00248">
    <property type="entry name" value="ANK"/>
    <property type="match status" value="2"/>
</dbReference>
<evidence type="ECO:0000256" key="2">
    <source>
        <dbReference type="ARBA" id="ARBA00023043"/>
    </source>
</evidence>
<dbReference type="InterPro" id="IPR027417">
    <property type="entry name" value="P-loop_NTPase"/>
</dbReference>
<dbReference type="InterPro" id="IPR002110">
    <property type="entry name" value="Ankyrin_rpt"/>
</dbReference>
<proteinExistence type="predicted"/>
<evidence type="ECO:0000256" key="3">
    <source>
        <dbReference type="PROSITE-ProRule" id="PRU00023"/>
    </source>
</evidence>
<dbReference type="PROSITE" id="PS50088">
    <property type="entry name" value="ANK_REPEAT"/>
    <property type="match status" value="2"/>
</dbReference>
<accession>A0A8D0HAB1</accession>
<dbReference type="Gene3D" id="1.25.40.20">
    <property type="entry name" value="Ankyrin repeat-containing domain"/>
    <property type="match status" value="1"/>
</dbReference>
<reference evidence="5" key="1">
    <citation type="submission" date="2025-08" db="UniProtKB">
        <authorList>
            <consortium name="Ensembl"/>
        </authorList>
    </citation>
    <scope>IDENTIFICATION</scope>
</reference>
<dbReference type="Ensembl" id="ENSSPUT00000017558.1">
    <property type="protein sequence ID" value="ENSSPUP00000016482.1"/>
    <property type="gene ID" value="ENSSPUG00000012756.1"/>
</dbReference>
<protein>
    <submittedName>
        <fullName evidence="5">IQ motif and ankyrin repeat containing 1</fullName>
    </submittedName>
</protein>
<dbReference type="GeneTree" id="ENSGT00390000010763"/>
<reference evidence="5" key="2">
    <citation type="submission" date="2025-09" db="UniProtKB">
        <authorList>
            <consortium name="Ensembl"/>
        </authorList>
    </citation>
    <scope>IDENTIFICATION</scope>
</reference>
<evidence type="ECO:0000256" key="4">
    <source>
        <dbReference type="SAM" id="Coils"/>
    </source>
</evidence>
<gene>
    <name evidence="5" type="primary">IQANK1</name>
</gene>
<keyword evidence="2 3" id="KW-0040">ANK repeat</keyword>
<evidence type="ECO:0000313" key="6">
    <source>
        <dbReference type="Proteomes" id="UP000694392"/>
    </source>
</evidence>
<dbReference type="OMA" id="SEHDRCQ"/>
<dbReference type="PANTHER" id="PTHR24171:SF9">
    <property type="entry name" value="ANKYRIN REPEAT DOMAIN-CONTAINING PROTEIN 39"/>
    <property type="match status" value="1"/>
</dbReference>
<keyword evidence="1" id="KW-0677">Repeat</keyword>
<dbReference type="AlphaFoldDB" id="A0A8D0HAB1"/>
<feature type="coiled-coil region" evidence="4">
    <location>
        <begin position="191"/>
        <end position="225"/>
    </location>
</feature>
<organism evidence="5 6">
    <name type="scientific">Sphenodon punctatus</name>
    <name type="common">Tuatara</name>
    <name type="synonym">Hatteria punctata</name>
    <dbReference type="NCBI Taxonomy" id="8508"/>
    <lineage>
        <taxon>Eukaryota</taxon>
        <taxon>Metazoa</taxon>
        <taxon>Chordata</taxon>
        <taxon>Craniata</taxon>
        <taxon>Vertebrata</taxon>
        <taxon>Euteleostomi</taxon>
        <taxon>Lepidosauria</taxon>
        <taxon>Sphenodontia</taxon>
        <taxon>Sphenodontidae</taxon>
        <taxon>Sphenodon</taxon>
    </lineage>
</organism>
<dbReference type="PROSITE" id="PS50297">
    <property type="entry name" value="ANK_REP_REGION"/>
    <property type="match status" value="2"/>
</dbReference>
<dbReference type="Proteomes" id="UP000694392">
    <property type="component" value="Unplaced"/>
</dbReference>
<sequence>LSPKDQNKTLTLLQLWRCLFSYLSPLQRGFFSVLHVNPILPLLFCLKVSDLDTKNGVGTDEKGKSLRLRNLLNVVECTDANENTPLSEASAGGHPGAIKLLIQNGANPNCKGAFGRTPLYRAAFAGHLAAVEMLLPYGADPRLYADDGNTPEQIASLDSLAAILRTWDITLTESMLQTMEIEQQRRALMEKKQKEAETHRMCEEVEQLAKEQERCNKELRQAYCELNRRITKHDKCQRKKMDNAEITLHAIHDAESLVESLRLVTEKAEEKLSLARLRLREQTPAEAGDEIQGMKCSVPELNDVLLKDVGGKIRLDGRWPLIIDPFGQAATFLRYQDTNYLNTLNPNDMSLDTIRLALLGALRYGKPLVFDMMEVNMFDAVKRQLEEIEQGLVQALLSRKILENERYLSLVRPTDGPEYSQTEFQAARTENFKLFVITKRHHPPEELLQILLPVQILLTKGSW</sequence>
<feature type="repeat" description="ANK" evidence="3">
    <location>
        <begin position="114"/>
        <end position="146"/>
    </location>
</feature>
<dbReference type="Pfam" id="PF12796">
    <property type="entry name" value="Ank_2"/>
    <property type="match status" value="1"/>
</dbReference>
<dbReference type="InterPro" id="IPR036770">
    <property type="entry name" value="Ankyrin_rpt-contain_sf"/>
</dbReference>
<dbReference type="PANTHER" id="PTHR24171">
    <property type="entry name" value="ANKYRIN REPEAT DOMAIN-CONTAINING PROTEIN 39-RELATED"/>
    <property type="match status" value="1"/>
</dbReference>
<evidence type="ECO:0000256" key="1">
    <source>
        <dbReference type="ARBA" id="ARBA00022737"/>
    </source>
</evidence>
<dbReference type="SUPFAM" id="SSF48403">
    <property type="entry name" value="Ankyrin repeat"/>
    <property type="match status" value="1"/>
</dbReference>
<feature type="repeat" description="ANK" evidence="3">
    <location>
        <begin position="81"/>
        <end position="113"/>
    </location>
</feature>